<name>A0A1B7NMV9_9EURO</name>
<proteinExistence type="predicted"/>
<dbReference type="STRING" id="1658172.A0A1B7NMV9"/>
<sequence>MRSMGHLNINGNMTGYAMVQYSPTEDYQLTSQNKDRAKDPNVAPAPHPFFIQVSSPKINPVDLFRLPPKHNRQDSPIRGPRDELTRAWLEDKQTVDSIGGPKVERQFWSQVTWTACILEEMKFKFWRDKTGMCKRAKAYFDTVFPASK</sequence>
<reference evidence="2 3" key="1">
    <citation type="submission" date="2015-07" db="EMBL/GenBank/DDBJ databases">
        <title>Emmonsia species relationships and genome sequence.</title>
        <authorList>
            <person name="Cuomo C.A."/>
            <person name="Schwartz I.S."/>
            <person name="Kenyon C."/>
            <person name="de Hoog G.S."/>
            <person name="Govender N.P."/>
            <person name="Botha A."/>
            <person name="Moreno L."/>
            <person name="de Vries M."/>
            <person name="Munoz J.F."/>
            <person name="Stielow J.B."/>
        </authorList>
    </citation>
    <scope>NUCLEOTIDE SEQUENCE [LARGE SCALE GENOMIC DNA]</scope>
    <source>
        <strain evidence="2 3">CBS 136260</strain>
    </source>
</reference>
<dbReference type="EMBL" id="LGUA01001708">
    <property type="protein sequence ID" value="OAX78154.1"/>
    <property type="molecule type" value="Genomic_DNA"/>
</dbReference>
<protein>
    <submittedName>
        <fullName evidence="2">Uncharacterized protein</fullName>
    </submittedName>
</protein>
<gene>
    <name evidence="2" type="ORF">ACJ72_07541</name>
</gene>
<evidence type="ECO:0000313" key="3">
    <source>
        <dbReference type="Proteomes" id="UP000091918"/>
    </source>
</evidence>
<comment type="caution">
    <text evidence="2">The sequence shown here is derived from an EMBL/GenBank/DDBJ whole genome shotgun (WGS) entry which is preliminary data.</text>
</comment>
<dbReference type="OrthoDB" id="4484309at2759"/>
<evidence type="ECO:0000313" key="2">
    <source>
        <dbReference type="EMBL" id="OAX78154.1"/>
    </source>
</evidence>
<accession>A0A1B7NMV9</accession>
<evidence type="ECO:0000256" key="1">
    <source>
        <dbReference type="SAM" id="MobiDB-lite"/>
    </source>
</evidence>
<dbReference type="AlphaFoldDB" id="A0A1B7NMV9"/>
<feature type="compositionally biased region" description="Basic and acidic residues" evidence="1">
    <location>
        <begin position="71"/>
        <end position="81"/>
    </location>
</feature>
<organism evidence="2 3">
    <name type="scientific">Emergomyces africanus</name>
    <dbReference type="NCBI Taxonomy" id="1955775"/>
    <lineage>
        <taxon>Eukaryota</taxon>
        <taxon>Fungi</taxon>
        <taxon>Dikarya</taxon>
        <taxon>Ascomycota</taxon>
        <taxon>Pezizomycotina</taxon>
        <taxon>Eurotiomycetes</taxon>
        <taxon>Eurotiomycetidae</taxon>
        <taxon>Onygenales</taxon>
        <taxon>Ajellomycetaceae</taxon>
        <taxon>Emergomyces</taxon>
    </lineage>
</organism>
<dbReference type="Proteomes" id="UP000091918">
    <property type="component" value="Unassembled WGS sequence"/>
</dbReference>
<feature type="region of interest" description="Disordered" evidence="1">
    <location>
        <begin position="62"/>
        <end position="81"/>
    </location>
</feature>
<keyword evidence="3" id="KW-1185">Reference proteome</keyword>